<accession>A0A1U7CRK4</accession>
<dbReference type="RefSeq" id="WP_076347038.1">
    <property type="nucleotide sequence ID" value="NZ_CP019082.1"/>
</dbReference>
<keyword evidence="1" id="KW-0812">Transmembrane</keyword>
<organism evidence="2 3">
    <name type="scientific">Paludisphaera borealis</name>
    <dbReference type="NCBI Taxonomy" id="1387353"/>
    <lineage>
        <taxon>Bacteria</taxon>
        <taxon>Pseudomonadati</taxon>
        <taxon>Planctomycetota</taxon>
        <taxon>Planctomycetia</taxon>
        <taxon>Isosphaerales</taxon>
        <taxon>Isosphaeraceae</taxon>
        <taxon>Paludisphaera</taxon>
    </lineage>
</organism>
<evidence type="ECO:0000313" key="2">
    <source>
        <dbReference type="EMBL" id="APW61577.1"/>
    </source>
</evidence>
<proteinExistence type="predicted"/>
<dbReference type="AlphaFoldDB" id="A0A1U7CRK4"/>
<evidence type="ECO:0000256" key="1">
    <source>
        <dbReference type="SAM" id="Phobius"/>
    </source>
</evidence>
<keyword evidence="1" id="KW-1133">Transmembrane helix</keyword>
<dbReference type="EMBL" id="CP019082">
    <property type="protein sequence ID" value="APW61577.1"/>
    <property type="molecule type" value="Genomic_DNA"/>
</dbReference>
<evidence type="ECO:0000313" key="3">
    <source>
        <dbReference type="Proteomes" id="UP000186309"/>
    </source>
</evidence>
<dbReference type="Proteomes" id="UP000186309">
    <property type="component" value="Chromosome"/>
</dbReference>
<sequence>MLALVACVACFLAACRWVWTLIDPVWDFLVAHAVVVAGALPHSPVALGRLELPLLLAFSAIGGVLVGTFVGVAVDFAAGLVRKSIAFVKALAHALRPER</sequence>
<reference evidence="3" key="1">
    <citation type="submission" date="2016-12" db="EMBL/GenBank/DDBJ databases">
        <title>Comparative genomics of four Isosphaeraceae planctomycetes: a common pool of plasmids and glycoside hydrolase genes.</title>
        <authorList>
            <person name="Ivanova A."/>
        </authorList>
    </citation>
    <scope>NUCLEOTIDE SEQUENCE [LARGE SCALE GENOMIC DNA]</scope>
    <source>
        <strain evidence="3">PX4</strain>
    </source>
</reference>
<dbReference type="KEGG" id="pbor:BSF38_03095"/>
<keyword evidence="3" id="KW-1185">Reference proteome</keyword>
<keyword evidence="1" id="KW-0472">Membrane</keyword>
<protein>
    <submittedName>
        <fullName evidence="2">Uncharacterized protein</fullName>
    </submittedName>
</protein>
<name>A0A1U7CRK4_9BACT</name>
<feature type="transmembrane region" description="Helical" evidence="1">
    <location>
        <begin position="54"/>
        <end position="81"/>
    </location>
</feature>
<gene>
    <name evidence="2" type="ORF">BSF38_03095</name>
</gene>